<keyword evidence="1" id="KW-0805">Transcription regulation</keyword>
<dbReference type="EMBL" id="LVJZ01000003">
    <property type="protein sequence ID" value="ODB96980.1"/>
    <property type="molecule type" value="Genomic_DNA"/>
</dbReference>
<dbReference type="CDD" id="cd00038">
    <property type="entry name" value="CAP_ED"/>
    <property type="match status" value="1"/>
</dbReference>
<keyword evidence="6" id="KW-1185">Reference proteome</keyword>
<dbReference type="InterPro" id="IPR000595">
    <property type="entry name" value="cNMP-bd_dom"/>
</dbReference>
<evidence type="ECO:0000313" key="6">
    <source>
        <dbReference type="Proteomes" id="UP000094849"/>
    </source>
</evidence>
<reference evidence="5 6" key="1">
    <citation type="submission" date="2016-03" db="EMBL/GenBank/DDBJ databases">
        <title>Chemosynthetic sulphur-oxidizing symbionts of marine invertebrate animals are capable of nitrogen fixation.</title>
        <authorList>
            <person name="Petersen J.M."/>
            <person name="Kemper A."/>
            <person name="Gruber-Vodicka H."/>
            <person name="Cardini U."/>
            <person name="Geest Mvander."/>
            <person name="Kleiner M."/>
            <person name="Bulgheresi S."/>
            <person name="Fussmann M."/>
            <person name="Herbold C."/>
            <person name="Seah B.K.B."/>
            <person name="Antony C.Paul."/>
            <person name="Liu D."/>
            <person name="Belitz A."/>
            <person name="Weber M."/>
        </authorList>
    </citation>
    <scope>NUCLEOTIDE SEQUENCE [LARGE SCALE GENOMIC DNA]</scope>
    <source>
        <strain evidence="5">G_D</strain>
    </source>
</reference>
<dbReference type="RefSeq" id="WP_069014062.1">
    <property type="nucleotide sequence ID" value="NZ_LVJW01000003.1"/>
</dbReference>
<proteinExistence type="predicted"/>
<dbReference type="GO" id="GO:0003700">
    <property type="term" value="F:DNA-binding transcription factor activity"/>
    <property type="evidence" value="ECO:0007669"/>
    <property type="project" value="InterPro"/>
</dbReference>
<feature type="domain" description="HTH crp-type" evidence="4">
    <location>
        <begin position="164"/>
        <end position="237"/>
    </location>
</feature>
<name>A0A1E2UQG5_9GAMM</name>
<dbReference type="InterPro" id="IPR036390">
    <property type="entry name" value="WH_DNA-bd_sf"/>
</dbReference>
<dbReference type="SUPFAM" id="SSF51206">
    <property type="entry name" value="cAMP-binding domain-like"/>
    <property type="match status" value="1"/>
</dbReference>
<dbReference type="InterPro" id="IPR036388">
    <property type="entry name" value="WH-like_DNA-bd_sf"/>
</dbReference>
<dbReference type="PROSITE" id="PS51063">
    <property type="entry name" value="HTH_CRP_2"/>
    <property type="match status" value="1"/>
</dbReference>
<dbReference type="STRING" id="1818881.A3196_09525"/>
<dbReference type="InterPro" id="IPR014710">
    <property type="entry name" value="RmlC-like_jellyroll"/>
</dbReference>
<dbReference type="SMART" id="SM00100">
    <property type="entry name" value="cNMP"/>
    <property type="match status" value="1"/>
</dbReference>
<dbReference type="Pfam" id="PF00027">
    <property type="entry name" value="cNMP_binding"/>
    <property type="match status" value="1"/>
</dbReference>
<dbReference type="Gene3D" id="1.10.10.10">
    <property type="entry name" value="Winged helix-like DNA-binding domain superfamily/Winged helix DNA-binding domain"/>
    <property type="match status" value="1"/>
</dbReference>
<sequence>MQTCCEQTAVYDPSRQEVACCDCGLDPLCQVVDYGARELADSKVVLRRRQPMQRGELLFSAKHSFSALFAVKSGSFKAISLDMSGKERVVGFYLPGDLIGAEGIANRVHSFTVRALEESSICRMDLDQMPQSGRGNEMLQGALIRMLGQEVNINHLVTSSLIQQNADQRLAAFILNLSTRCGMRGLSQYQLGLSMSRSDIASYLGLARETVSRTLTRFQNYGLIGISKHVLKVVNPEGLQKVTLA</sequence>
<organism evidence="5 6">
    <name type="scientific">Candidatus Thiodiazotropha endoloripes</name>
    <dbReference type="NCBI Taxonomy" id="1818881"/>
    <lineage>
        <taxon>Bacteria</taxon>
        <taxon>Pseudomonadati</taxon>
        <taxon>Pseudomonadota</taxon>
        <taxon>Gammaproteobacteria</taxon>
        <taxon>Chromatiales</taxon>
        <taxon>Sedimenticolaceae</taxon>
        <taxon>Candidatus Thiodiazotropha</taxon>
    </lineage>
</organism>
<dbReference type="Proteomes" id="UP000094849">
    <property type="component" value="Unassembled WGS sequence"/>
</dbReference>
<dbReference type="SUPFAM" id="SSF46785">
    <property type="entry name" value="Winged helix' DNA-binding domain"/>
    <property type="match status" value="1"/>
</dbReference>
<dbReference type="PRINTS" id="PR00034">
    <property type="entry name" value="HTHCRP"/>
</dbReference>
<dbReference type="Gene3D" id="2.60.120.10">
    <property type="entry name" value="Jelly Rolls"/>
    <property type="match status" value="1"/>
</dbReference>
<dbReference type="PANTHER" id="PTHR24567:SF75">
    <property type="entry name" value="FUMARATE AND NITRATE REDUCTION REGULATORY PROTEIN"/>
    <property type="match status" value="1"/>
</dbReference>
<accession>A0A1E2UQG5</accession>
<dbReference type="PANTHER" id="PTHR24567">
    <property type="entry name" value="CRP FAMILY TRANSCRIPTIONAL REGULATORY PROTEIN"/>
    <property type="match status" value="1"/>
</dbReference>
<dbReference type="GO" id="GO:0005829">
    <property type="term" value="C:cytosol"/>
    <property type="evidence" value="ECO:0007669"/>
    <property type="project" value="TreeGrafter"/>
</dbReference>
<dbReference type="CDD" id="cd00092">
    <property type="entry name" value="HTH_CRP"/>
    <property type="match status" value="1"/>
</dbReference>
<dbReference type="InterPro" id="IPR018490">
    <property type="entry name" value="cNMP-bd_dom_sf"/>
</dbReference>
<dbReference type="InterPro" id="IPR050397">
    <property type="entry name" value="Env_Response_Regulators"/>
</dbReference>
<protein>
    <recommendedName>
        <fullName evidence="4">HTH crp-type domain-containing protein</fullName>
    </recommendedName>
</protein>
<evidence type="ECO:0000256" key="3">
    <source>
        <dbReference type="ARBA" id="ARBA00023163"/>
    </source>
</evidence>
<dbReference type="InterPro" id="IPR012318">
    <property type="entry name" value="HTH_CRP"/>
</dbReference>
<keyword evidence="2" id="KW-0238">DNA-binding</keyword>
<dbReference type="GO" id="GO:0003677">
    <property type="term" value="F:DNA binding"/>
    <property type="evidence" value="ECO:0007669"/>
    <property type="project" value="UniProtKB-KW"/>
</dbReference>
<dbReference type="PROSITE" id="PS00042">
    <property type="entry name" value="HTH_CRP_1"/>
    <property type="match status" value="1"/>
</dbReference>
<evidence type="ECO:0000259" key="4">
    <source>
        <dbReference type="PROSITE" id="PS51063"/>
    </source>
</evidence>
<dbReference type="FunFam" id="1.10.10.10:FF:000028">
    <property type="entry name" value="Fumarate/nitrate reduction transcriptional regulator Fnr"/>
    <property type="match status" value="1"/>
</dbReference>
<dbReference type="Pfam" id="PF13545">
    <property type="entry name" value="HTH_Crp_2"/>
    <property type="match status" value="1"/>
</dbReference>
<dbReference type="OrthoDB" id="7643467at2"/>
<comment type="caution">
    <text evidence="5">The sequence shown here is derived from an EMBL/GenBank/DDBJ whole genome shotgun (WGS) entry which is preliminary data.</text>
</comment>
<evidence type="ECO:0000256" key="1">
    <source>
        <dbReference type="ARBA" id="ARBA00023015"/>
    </source>
</evidence>
<gene>
    <name evidence="5" type="ORF">A3196_09525</name>
</gene>
<dbReference type="InterPro" id="IPR018335">
    <property type="entry name" value="Tscrpt_reg_HTH_Crp-type_CS"/>
</dbReference>
<evidence type="ECO:0000256" key="2">
    <source>
        <dbReference type="ARBA" id="ARBA00023125"/>
    </source>
</evidence>
<keyword evidence="3" id="KW-0804">Transcription</keyword>
<dbReference type="AlphaFoldDB" id="A0A1E2UQG5"/>
<dbReference type="SMART" id="SM00419">
    <property type="entry name" value="HTH_CRP"/>
    <property type="match status" value="1"/>
</dbReference>
<evidence type="ECO:0000313" key="5">
    <source>
        <dbReference type="EMBL" id="ODB96980.1"/>
    </source>
</evidence>